<dbReference type="Proteomes" id="UP000094741">
    <property type="component" value="Unassembled WGS sequence"/>
</dbReference>
<dbReference type="RefSeq" id="WP_017041563.1">
    <property type="nucleotide sequence ID" value="NZ_AJYQ02000082.1"/>
</dbReference>
<gene>
    <name evidence="1" type="ORF">A1QO_06210</name>
</gene>
<dbReference type="Pfam" id="PF24692">
    <property type="entry name" value="DUF7659"/>
    <property type="match status" value="1"/>
</dbReference>
<evidence type="ECO:0000313" key="1">
    <source>
        <dbReference type="EMBL" id="OEE34975.1"/>
    </source>
</evidence>
<proteinExistence type="predicted"/>
<organism evidence="1 2">
    <name type="scientific">Vibrio genomosp. F10 str. ZF-129</name>
    <dbReference type="NCBI Taxonomy" id="1187848"/>
    <lineage>
        <taxon>Bacteria</taxon>
        <taxon>Pseudomonadati</taxon>
        <taxon>Pseudomonadota</taxon>
        <taxon>Gammaproteobacteria</taxon>
        <taxon>Vibrionales</taxon>
        <taxon>Vibrionaceae</taxon>
        <taxon>Vibrio</taxon>
    </lineage>
</organism>
<evidence type="ECO:0000313" key="2">
    <source>
        <dbReference type="Proteomes" id="UP000094741"/>
    </source>
</evidence>
<reference evidence="1 2" key="1">
    <citation type="journal article" date="2012" name="Science">
        <title>Ecological populations of bacteria act as socially cohesive units of antibiotic production and resistance.</title>
        <authorList>
            <person name="Cordero O.X."/>
            <person name="Wildschutte H."/>
            <person name="Kirkup B."/>
            <person name="Proehl S."/>
            <person name="Ngo L."/>
            <person name="Hussain F."/>
            <person name="Le Roux F."/>
            <person name="Mincer T."/>
            <person name="Polz M.F."/>
        </authorList>
    </citation>
    <scope>NUCLEOTIDE SEQUENCE [LARGE SCALE GENOMIC DNA]</scope>
    <source>
        <strain evidence="1 2">ZF-129</strain>
    </source>
</reference>
<comment type="caution">
    <text evidence="1">The sequence shown here is derived from an EMBL/GenBank/DDBJ whole genome shotgun (WGS) entry which is preliminary data.</text>
</comment>
<accession>A0A1E5BG34</accession>
<name>A0A1E5BG34_9VIBR</name>
<dbReference type="InterPro" id="IPR056076">
    <property type="entry name" value="DUF7659"/>
</dbReference>
<protein>
    <submittedName>
        <fullName evidence="1">Uncharacterized protein</fullName>
    </submittedName>
</protein>
<dbReference type="EMBL" id="AJYQ02000082">
    <property type="protein sequence ID" value="OEE34975.1"/>
    <property type="molecule type" value="Genomic_DNA"/>
</dbReference>
<dbReference type="STRING" id="1187848.A1QO_06210"/>
<dbReference type="AlphaFoldDB" id="A0A1E5BG34"/>
<sequence>MLSLSKAIEAQETSLRKEMGAFYAFNNSQIEEGLEINQKNDFSGDLKKYQCILGNLFIPKMNTKQFLKKYIHITIDAVKKIKSEHSDVDIIEYELANHESNETGSFSSAFDALAPFGYSRQQVSNVFEDWLSKEDL</sequence>